<feature type="domain" description="Amidase" evidence="2">
    <location>
        <begin position="12"/>
        <end position="375"/>
    </location>
</feature>
<accession>A0A835TA39</accession>
<dbReference type="Proteomes" id="UP000613740">
    <property type="component" value="Unassembled WGS sequence"/>
</dbReference>
<dbReference type="InterPro" id="IPR036928">
    <property type="entry name" value="AS_sf"/>
</dbReference>
<feature type="region of interest" description="Disordered" evidence="1">
    <location>
        <begin position="1"/>
        <end position="20"/>
    </location>
</feature>
<dbReference type="InterPro" id="IPR000120">
    <property type="entry name" value="Amidase"/>
</dbReference>
<dbReference type="Gene3D" id="3.90.1300.10">
    <property type="entry name" value="Amidase signature (AS) domain"/>
    <property type="match status" value="1"/>
</dbReference>
<dbReference type="InterPro" id="IPR023631">
    <property type="entry name" value="Amidase_dom"/>
</dbReference>
<comment type="caution">
    <text evidence="3">The sequence shown here is derived from an EMBL/GenBank/DDBJ whole genome shotgun (WGS) entry which is preliminary data.</text>
</comment>
<protein>
    <recommendedName>
        <fullName evidence="2">Amidase domain-containing protein</fullName>
    </recommendedName>
</protein>
<evidence type="ECO:0000313" key="4">
    <source>
        <dbReference type="Proteomes" id="UP000613740"/>
    </source>
</evidence>
<dbReference type="OrthoDB" id="566138at2759"/>
<dbReference type="AlphaFoldDB" id="A0A835TA39"/>
<evidence type="ECO:0000313" key="3">
    <source>
        <dbReference type="EMBL" id="KAG2434391.1"/>
    </source>
</evidence>
<dbReference type="SUPFAM" id="SSF75304">
    <property type="entry name" value="Amidase signature (AS) enzymes"/>
    <property type="match status" value="1"/>
</dbReference>
<organism evidence="3 4">
    <name type="scientific">Chlamydomonas schloesseri</name>
    <dbReference type="NCBI Taxonomy" id="2026947"/>
    <lineage>
        <taxon>Eukaryota</taxon>
        <taxon>Viridiplantae</taxon>
        <taxon>Chlorophyta</taxon>
        <taxon>core chlorophytes</taxon>
        <taxon>Chlorophyceae</taxon>
        <taxon>CS clade</taxon>
        <taxon>Chlamydomonadales</taxon>
        <taxon>Chlamydomonadaceae</taxon>
        <taxon>Chlamydomonas</taxon>
    </lineage>
</organism>
<dbReference type="PANTHER" id="PTHR11895">
    <property type="entry name" value="TRANSAMIDASE"/>
    <property type="match status" value="1"/>
</dbReference>
<reference evidence="3" key="1">
    <citation type="journal article" date="2020" name="bioRxiv">
        <title>Comparative genomics of Chlamydomonas.</title>
        <authorList>
            <person name="Craig R.J."/>
            <person name="Hasan A.R."/>
            <person name="Ness R.W."/>
            <person name="Keightley P.D."/>
        </authorList>
    </citation>
    <scope>NUCLEOTIDE SEQUENCE</scope>
    <source>
        <strain evidence="3">CCAP 11/173</strain>
    </source>
</reference>
<dbReference type="PANTHER" id="PTHR11895:SF7">
    <property type="entry name" value="GLUTAMYL-TRNA(GLN) AMIDOTRANSFERASE SUBUNIT A, MITOCHONDRIAL"/>
    <property type="match status" value="1"/>
</dbReference>
<name>A0A835TA39_9CHLO</name>
<dbReference type="EMBL" id="JAEHOD010000058">
    <property type="protein sequence ID" value="KAG2434391.1"/>
    <property type="molecule type" value="Genomic_DNA"/>
</dbReference>
<proteinExistence type="predicted"/>
<dbReference type="Pfam" id="PF01425">
    <property type="entry name" value="Amidase"/>
    <property type="match status" value="1"/>
</dbReference>
<evidence type="ECO:0000256" key="1">
    <source>
        <dbReference type="SAM" id="MobiDB-lite"/>
    </source>
</evidence>
<gene>
    <name evidence="3" type="ORF">HYH02_012403</name>
</gene>
<keyword evidence="4" id="KW-1185">Reference proteome</keyword>
<dbReference type="GO" id="GO:0003824">
    <property type="term" value="F:catalytic activity"/>
    <property type="evidence" value="ECO:0007669"/>
    <property type="project" value="InterPro"/>
</dbReference>
<evidence type="ECO:0000259" key="2">
    <source>
        <dbReference type="Pfam" id="PF01425"/>
    </source>
</evidence>
<sequence length="417" mass="43980">MAQLAEGWPRDAMGSTSASEVGGAAMNPFGAPGLGNFTTDGSSGGSAAAVSAGLVVVGTGSDTGGSIQGPASANNVVGIRSPLGAIPENGELPSFYKQDAPGPIARRARDAVLMFDALAKTNYYRSVSKKRNLAGQTLCYFNIFEPVPQPPPAPLPPNFIVDPEALALTNRAIEVLRAAGAKVERVIPADPMAALQFLQTQVMPRFLSMSAARTTCLSACEAWSWDTYFSDRTRFGPGSPVRSAKDIAASPLLHPDFVARLNQAIKNPGGLSYEAYCKQKCDVEAKYDEKRAELQSALRALLASGGNCSAFISPTWSFFPFNQSAPGITPLEFGPTVMGPYAGWPSVVVPMGFSTPTAAAPKGLPLGLDIIGPPEQFGRMLEVAVVFQDQLTLVTNPPGTPLTKADPRQYNVHFCNP</sequence>